<evidence type="ECO:0000313" key="3">
    <source>
        <dbReference type="Proteomes" id="UP001324380"/>
    </source>
</evidence>
<keyword evidence="3" id="KW-1185">Reference proteome</keyword>
<dbReference type="Proteomes" id="UP001324380">
    <property type="component" value="Chromosome"/>
</dbReference>
<protein>
    <submittedName>
        <fullName evidence="2">Uncharacterized protein</fullName>
    </submittedName>
</protein>
<evidence type="ECO:0000313" key="2">
    <source>
        <dbReference type="EMBL" id="WPU92835.1"/>
    </source>
</evidence>
<gene>
    <name evidence="2" type="ORF">SNE25_26275</name>
</gene>
<evidence type="ECO:0000256" key="1">
    <source>
        <dbReference type="SAM" id="MobiDB-lite"/>
    </source>
</evidence>
<organism evidence="2 3">
    <name type="scientific">Mucilaginibacter sabulilitoris</name>
    <dbReference type="NCBI Taxonomy" id="1173583"/>
    <lineage>
        <taxon>Bacteria</taxon>
        <taxon>Pseudomonadati</taxon>
        <taxon>Bacteroidota</taxon>
        <taxon>Sphingobacteriia</taxon>
        <taxon>Sphingobacteriales</taxon>
        <taxon>Sphingobacteriaceae</taxon>
        <taxon>Mucilaginibacter</taxon>
    </lineage>
</organism>
<proteinExistence type="predicted"/>
<dbReference type="EMBL" id="CP139558">
    <property type="protein sequence ID" value="WPU92835.1"/>
    <property type="molecule type" value="Genomic_DNA"/>
</dbReference>
<dbReference type="RefSeq" id="WP_321561995.1">
    <property type="nucleotide sequence ID" value="NZ_CP139558.1"/>
</dbReference>
<name>A0ABZ0TI11_9SPHI</name>
<sequence length="57" mass="6524">MEENYQKIKAAISTLIAKEMEKIEVRKPKESAQIEGDEKKEKTKGGVENNQEKDISM</sequence>
<accession>A0ABZ0TI11</accession>
<reference evidence="2 3" key="1">
    <citation type="submission" date="2023-11" db="EMBL/GenBank/DDBJ databases">
        <title>Analysis of the Genomes of Mucilaginibacter gossypii cycad 4 and M. sabulilitoris SNA2: microbes with the potential for plant growth promotion.</title>
        <authorList>
            <person name="Hirsch A.M."/>
            <person name="Humm E."/>
            <person name="Rubbi M."/>
            <person name="Del Vecchio G."/>
            <person name="Ha S.M."/>
            <person name="Pellegrini M."/>
            <person name="Gunsalus R.P."/>
        </authorList>
    </citation>
    <scope>NUCLEOTIDE SEQUENCE [LARGE SCALE GENOMIC DNA]</scope>
    <source>
        <strain evidence="2 3">SNA2</strain>
    </source>
</reference>
<feature type="region of interest" description="Disordered" evidence="1">
    <location>
        <begin position="26"/>
        <end position="57"/>
    </location>
</feature>